<reference evidence="2" key="1">
    <citation type="submission" date="2021-01" db="EMBL/GenBank/DDBJ databases">
        <authorList>
            <person name="Corre E."/>
            <person name="Pelletier E."/>
            <person name="Niang G."/>
            <person name="Scheremetjew M."/>
            <person name="Finn R."/>
            <person name="Kale V."/>
            <person name="Holt S."/>
            <person name="Cochrane G."/>
            <person name="Meng A."/>
            <person name="Brown T."/>
            <person name="Cohen L."/>
        </authorList>
    </citation>
    <scope>NUCLEOTIDE SEQUENCE</scope>
    <source>
        <strain evidence="2">308</strain>
    </source>
</reference>
<evidence type="ECO:0000313" key="2">
    <source>
        <dbReference type="EMBL" id="CAD8879364.1"/>
    </source>
</evidence>
<sequence length="221" mass="26268">MDELLSLSKQKESESLYLKWAGEEDAKEYLKREAVKRRESLQLRNVEARIHREMTKNENKKQVEERREEEMLHSLCAKDVSEYKSFCAATEKASLQIYRNEAIVQRRLDDGHILKQKETESKNRVLEDLAREDVAKYIKKCKDRNRKSLAFRAKEKRLHLQLDREKKENEQFHREENSLMQSLDAKYVQLAKEKERARNALHAMRHKGCTFSSNPFASLLD</sequence>
<organism evidence="2">
    <name type="scientific">Corethron hystrix</name>
    <dbReference type="NCBI Taxonomy" id="216773"/>
    <lineage>
        <taxon>Eukaryota</taxon>
        <taxon>Sar</taxon>
        <taxon>Stramenopiles</taxon>
        <taxon>Ochrophyta</taxon>
        <taxon>Bacillariophyta</taxon>
        <taxon>Coscinodiscophyceae</taxon>
        <taxon>Corethrophycidae</taxon>
        <taxon>Corethrales</taxon>
        <taxon>Corethraceae</taxon>
        <taxon>Corethron</taxon>
    </lineage>
</organism>
<feature type="coiled-coil region" evidence="1">
    <location>
        <begin position="155"/>
        <end position="207"/>
    </location>
</feature>
<gene>
    <name evidence="2" type="ORF">CHYS00102_LOCUS6548</name>
</gene>
<dbReference type="EMBL" id="HBFR01009053">
    <property type="protein sequence ID" value="CAD8879364.1"/>
    <property type="molecule type" value="Transcribed_RNA"/>
</dbReference>
<keyword evidence="1" id="KW-0175">Coiled coil</keyword>
<evidence type="ECO:0000256" key="1">
    <source>
        <dbReference type="SAM" id="Coils"/>
    </source>
</evidence>
<dbReference type="AlphaFoldDB" id="A0A7S1BAF9"/>
<protein>
    <submittedName>
        <fullName evidence="2">Uncharacterized protein</fullName>
    </submittedName>
</protein>
<proteinExistence type="predicted"/>
<name>A0A7S1BAF9_9STRA</name>
<accession>A0A7S1BAF9</accession>